<sequence>MSVLVVHLKTYLLYVTKHVLLGHRGRYPRRPGYGLPAAAVLSEMEQFRLQPGHLVREPLELRESRRRDIVLRRWQIEFSTGILIYKKKVEKARRKPGQRKDAEEKKILDETDYNLGRIPEIKQYPDQPTDR</sequence>
<gene>
    <name evidence="1" type="primary">jg10383</name>
    <name evidence="1" type="ORF">PAEG_LOCUS22873</name>
</gene>
<dbReference type="AlphaFoldDB" id="A0A8S4SB55"/>
<protein>
    <submittedName>
        <fullName evidence="1">Jg10383 protein</fullName>
    </submittedName>
</protein>
<evidence type="ECO:0000313" key="1">
    <source>
        <dbReference type="EMBL" id="CAH2256115.1"/>
    </source>
</evidence>
<evidence type="ECO:0000313" key="2">
    <source>
        <dbReference type="Proteomes" id="UP000838756"/>
    </source>
</evidence>
<dbReference type="EMBL" id="CAKXAJ010026101">
    <property type="protein sequence ID" value="CAH2256115.1"/>
    <property type="molecule type" value="Genomic_DNA"/>
</dbReference>
<reference evidence="1" key="1">
    <citation type="submission" date="2022-03" db="EMBL/GenBank/DDBJ databases">
        <authorList>
            <person name="Lindestad O."/>
        </authorList>
    </citation>
    <scope>NUCLEOTIDE SEQUENCE</scope>
</reference>
<name>A0A8S4SB55_9NEOP</name>
<accession>A0A8S4SB55</accession>
<keyword evidence="2" id="KW-1185">Reference proteome</keyword>
<proteinExistence type="predicted"/>
<dbReference type="Proteomes" id="UP000838756">
    <property type="component" value="Unassembled WGS sequence"/>
</dbReference>
<comment type="caution">
    <text evidence="1">The sequence shown here is derived from an EMBL/GenBank/DDBJ whole genome shotgun (WGS) entry which is preliminary data.</text>
</comment>
<organism evidence="1 2">
    <name type="scientific">Pararge aegeria aegeria</name>
    <dbReference type="NCBI Taxonomy" id="348720"/>
    <lineage>
        <taxon>Eukaryota</taxon>
        <taxon>Metazoa</taxon>
        <taxon>Ecdysozoa</taxon>
        <taxon>Arthropoda</taxon>
        <taxon>Hexapoda</taxon>
        <taxon>Insecta</taxon>
        <taxon>Pterygota</taxon>
        <taxon>Neoptera</taxon>
        <taxon>Endopterygota</taxon>
        <taxon>Lepidoptera</taxon>
        <taxon>Glossata</taxon>
        <taxon>Ditrysia</taxon>
        <taxon>Papilionoidea</taxon>
        <taxon>Nymphalidae</taxon>
        <taxon>Satyrinae</taxon>
        <taxon>Satyrini</taxon>
        <taxon>Parargina</taxon>
        <taxon>Pararge</taxon>
    </lineage>
</organism>